<evidence type="ECO:0000313" key="4">
    <source>
        <dbReference type="EMBL" id="GMH12191.1"/>
    </source>
</evidence>
<name>A0AAD3SKT9_NEPGR</name>
<feature type="compositionally biased region" description="Acidic residues" evidence="2">
    <location>
        <begin position="301"/>
        <end position="311"/>
    </location>
</feature>
<protein>
    <recommendedName>
        <fullName evidence="3">FAF domain-containing protein</fullName>
    </recommendedName>
</protein>
<dbReference type="PANTHER" id="PTHR33155">
    <property type="entry name" value="FANTASTIC FOUR-LIKE PROTEIN (DUF3049)"/>
    <property type="match status" value="1"/>
</dbReference>
<dbReference type="InterPro" id="IPR021410">
    <property type="entry name" value="FAF"/>
</dbReference>
<dbReference type="PANTHER" id="PTHR33155:SF3">
    <property type="entry name" value="PROTEIN FAF-LIKE, CHLOROPLASTIC"/>
    <property type="match status" value="1"/>
</dbReference>
<comment type="caution">
    <text evidence="4">The sequence shown here is derived from an EMBL/GenBank/DDBJ whole genome shotgun (WGS) entry which is preliminary data.</text>
</comment>
<feature type="domain" description="FAF" evidence="3">
    <location>
        <begin position="348"/>
        <end position="401"/>
    </location>
</feature>
<comment type="similarity">
    <text evidence="1">Belongs to the fantastic four family.</text>
</comment>
<dbReference type="Proteomes" id="UP001279734">
    <property type="component" value="Unassembled WGS sequence"/>
</dbReference>
<feature type="compositionally biased region" description="Acidic residues" evidence="2">
    <location>
        <begin position="431"/>
        <end position="444"/>
    </location>
</feature>
<evidence type="ECO:0000313" key="5">
    <source>
        <dbReference type="Proteomes" id="UP001279734"/>
    </source>
</evidence>
<reference evidence="4" key="1">
    <citation type="submission" date="2023-05" db="EMBL/GenBank/DDBJ databases">
        <title>Nepenthes gracilis genome sequencing.</title>
        <authorList>
            <person name="Fukushima K."/>
        </authorList>
    </citation>
    <scope>NUCLEOTIDE SEQUENCE</scope>
    <source>
        <strain evidence="4">SING2019-196</strain>
    </source>
</reference>
<organism evidence="4 5">
    <name type="scientific">Nepenthes gracilis</name>
    <name type="common">Slender pitcher plant</name>
    <dbReference type="NCBI Taxonomy" id="150966"/>
    <lineage>
        <taxon>Eukaryota</taxon>
        <taxon>Viridiplantae</taxon>
        <taxon>Streptophyta</taxon>
        <taxon>Embryophyta</taxon>
        <taxon>Tracheophyta</taxon>
        <taxon>Spermatophyta</taxon>
        <taxon>Magnoliopsida</taxon>
        <taxon>eudicotyledons</taxon>
        <taxon>Gunneridae</taxon>
        <taxon>Pentapetalae</taxon>
        <taxon>Caryophyllales</taxon>
        <taxon>Nepenthaceae</taxon>
        <taxon>Nepenthes</taxon>
    </lineage>
</organism>
<accession>A0AAD3SKT9</accession>
<keyword evidence="5" id="KW-1185">Reference proteome</keyword>
<feature type="compositionally biased region" description="Polar residues" evidence="2">
    <location>
        <begin position="282"/>
        <end position="292"/>
    </location>
</feature>
<dbReference type="EMBL" id="BSYO01000011">
    <property type="protein sequence ID" value="GMH12191.1"/>
    <property type="molecule type" value="Genomic_DNA"/>
</dbReference>
<evidence type="ECO:0000256" key="2">
    <source>
        <dbReference type="SAM" id="MobiDB-lite"/>
    </source>
</evidence>
<feature type="compositionally biased region" description="Basic and acidic residues" evidence="2">
    <location>
        <begin position="312"/>
        <end position="321"/>
    </location>
</feature>
<feature type="region of interest" description="Disordered" evidence="2">
    <location>
        <begin position="411"/>
        <end position="455"/>
    </location>
</feature>
<evidence type="ECO:0000259" key="3">
    <source>
        <dbReference type="Pfam" id="PF11250"/>
    </source>
</evidence>
<feature type="compositionally biased region" description="Basic and acidic residues" evidence="2">
    <location>
        <begin position="445"/>
        <end position="455"/>
    </location>
</feature>
<dbReference type="Pfam" id="PF11250">
    <property type="entry name" value="FAF"/>
    <property type="match status" value="1"/>
</dbReference>
<evidence type="ECO:0000256" key="1">
    <source>
        <dbReference type="ARBA" id="ARBA00008690"/>
    </source>
</evidence>
<dbReference type="InterPro" id="IPR046431">
    <property type="entry name" value="FAF_dom"/>
</dbReference>
<feature type="region of interest" description="Disordered" evidence="2">
    <location>
        <begin position="247"/>
        <end position="321"/>
    </location>
</feature>
<proteinExistence type="inferred from homology"/>
<gene>
    <name evidence="4" type="ORF">Nepgr_014032</name>
</gene>
<dbReference type="AlphaFoldDB" id="A0AAD3SKT9"/>
<sequence>MFINSSRQASVSFHGGVSQGAPNGNHSKGILRPLQIALHCLLLYLSFAFQLPDCIPFSSNIIFFTILPLSLSHHLPDSNQSDAVVFFSEQPVNFISLTFRGRAEMSGCLSKSLGSSSFSFSFSSFKMGHEEPPKAKQGIVSVLGSDFDRADPSRAPHPLKRTLSADMSSKEGLAHNGFSSSLKNFASSSEEDEITNYSSSSDGGGDCRERAFQDIWSSIQEHRREEPERPGQIDLWSSILSQKASDDAAASKSSLPPPYVHPLEKKSASSLSEKSLEICTESLGSETGSDGFSSYPPSEPSESEEEKEGDEEEKREYSRLFDGEEFRVTKYNSSNNHSLCSKKVPPRSFPPPLPSLAHGDGPNLHMFSHRKNGRLVVEAVALPSQNCFRAQRQDGRLLLTLSDTQFTEEEHIKEEENETVNQAADNKIEEIKEEEEGSNEEDAEAEGRGERKRDNKATKELAIILESAHEFPAGMTNEQKLIAPTENSSCHHTFNEVVTTLLEAEDESSPDTTDAANLNAYEYNWRSKPAAVAVLKPLAQQTRPLTAQNNHTTNQLMAEHNYEGESGEQNELVVVVKGEKTEYLVPLLRGCKEQRRRSLILWKRYCIATT</sequence>